<accession>M1ZEV8</accession>
<feature type="domain" description="Alanine dehydrogenase/pyridine nucleotide transhydrogenase N-terminal" evidence="1">
    <location>
        <begin position="1"/>
        <end position="125"/>
    </location>
</feature>
<dbReference type="SMART" id="SM01003">
    <property type="entry name" value="AlaDh_PNT_N"/>
    <property type="match status" value="1"/>
</dbReference>
<dbReference type="OrthoDB" id="1881226at2"/>
<dbReference type="RefSeq" id="WP_005587491.1">
    <property type="nucleotide sequence ID" value="NZ_LT669839.1"/>
</dbReference>
<dbReference type="HOGENOM" id="CLU_747433_0_0_9"/>
<evidence type="ECO:0000313" key="2">
    <source>
        <dbReference type="EMBL" id="SHD75695.1"/>
    </source>
</evidence>
<proteinExistence type="predicted"/>
<sequence length="370" mass="42568">MIVKEIGFPVIHNFPGDIREFTPALFKYLNKFKHLNLFLEKGYGERLGFTKEDYIKENSRIKFVPLDEVYKKDMLVSIKNPDLENLEKLKENSSLFTMIHYDTRPKMVQLIKRKGIKSFSMDSVVDDYGLRMFVDYYGTAYGGCEIAFDVLKETMPDFYSKDREPLIVSILGAGGVAQGCIKSVEVLGDREFLGKGIPGVIGQALTRTITNDEKILKEILKKTNILIDATKRPDYSKHIIRNEILGYLPENAVILDLSADRYDTSVDPPLVRALEGTVRGTPAHKIIYPDDELYDELPDFVDKTNRRITVSCDAWPSVNPKKSLAYYENMIRDYFNVLLTKDLDDINEESDNIFERALYRSTIEYFLNKK</sequence>
<reference evidence="2 3" key="1">
    <citation type="submission" date="2016-11" db="EMBL/GenBank/DDBJ databases">
        <authorList>
            <person name="Manzoor S."/>
        </authorList>
    </citation>
    <scope>NUCLEOTIDE SEQUENCE [LARGE SCALE GENOMIC DNA]</scope>
    <source>
        <strain evidence="2">Clostridium ultunense strain Esp</strain>
    </source>
</reference>
<dbReference type="SUPFAM" id="SSF52283">
    <property type="entry name" value="Formate/glycerate dehydrogenase catalytic domain-like"/>
    <property type="match status" value="1"/>
</dbReference>
<dbReference type="Gene3D" id="3.40.50.720">
    <property type="entry name" value="NAD(P)-binding Rossmann-like Domain"/>
    <property type="match status" value="1"/>
</dbReference>
<dbReference type="EMBL" id="LT669839">
    <property type="protein sequence ID" value="SHD75695.1"/>
    <property type="molecule type" value="Genomic_DNA"/>
</dbReference>
<dbReference type="Proteomes" id="UP000245423">
    <property type="component" value="Chromosome 1"/>
</dbReference>
<evidence type="ECO:0000259" key="1">
    <source>
        <dbReference type="SMART" id="SM01003"/>
    </source>
</evidence>
<name>M1ZEV8_9FIRM</name>
<keyword evidence="3" id="KW-1185">Reference proteome</keyword>
<gene>
    <name evidence="2" type="ORF">CUESP1_0300</name>
</gene>
<evidence type="ECO:0000313" key="3">
    <source>
        <dbReference type="Proteomes" id="UP000245423"/>
    </source>
</evidence>
<dbReference type="Pfam" id="PF05222">
    <property type="entry name" value="AlaDh_PNT_N"/>
    <property type="match status" value="1"/>
</dbReference>
<organism evidence="2 3">
    <name type="scientific">[Clostridium] ultunense Esp</name>
    <dbReference type="NCBI Taxonomy" id="1288971"/>
    <lineage>
        <taxon>Bacteria</taxon>
        <taxon>Bacillati</taxon>
        <taxon>Bacillota</taxon>
        <taxon>Tissierellia</taxon>
        <taxon>Tissierellales</taxon>
        <taxon>Tepidimicrobiaceae</taxon>
        <taxon>Schnuerera</taxon>
    </lineage>
</organism>
<dbReference type="AlphaFoldDB" id="M1ZEV8"/>
<protein>
    <submittedName>
        <fullName evidence="2">Alanine dehydrogenase-like protein</fullName>
    </submittedName>
</protein>
<dbReference type="InterPro" id="IPR007886">
    <property type="entry name" value="AlaDH/PNT_N"/>
</dbReference>